<dbReference type="PANTHER" id="PTHR11552">
    <property type="entry name" value="GLUCOSE-METHANOL-CHOLINE GMC OXIDOREDUCTASE"/>
    <property type="match status" value="1"/>
</dbReference>
<evidence type="ECO:0000256" key="4">
    <source>
        <dbReference type="RuleBase" id="RU003968"/>
    </source>
</evidence>
<feature type="active site" description="Proton acceptor" evidence="2">
    <location>
        <position position="526"/>
    </location>
</feature>
<sequence length="544" mass="59025">MQHQVADYIIVGGGISGCVVASRLSKHKSKPSVVLIEAGPDAARHPLVSYASTAQRVRNSELNWNFPSTKQQHLDGRICQNAAGKALGGSSAINTGGWIRGDAKDYDYWAKIVNNPRWSYSGFLPYFIKTEHHHDPSADPTQHGFKGPIHTQTALTTGRHYPLREPAKVAFAAIGINEIRDANSGSPQGLAQCTEAWNNGKRQLASEVYPLDSVNVLTETMVERVLIEDKDGEKIAVAVQLADGRILQASREVILCAGAYRTPQVLLLSGIGSNEELTKHGIQQVIDLPDVGKNLHDHFAVSQYWKLHAPGGGLAFGDPKFNTPAYSLGLPFDWVATETVPAVGLKDALLVDAQHADDMDMQLNQRSHLELYLVYAGASAKPVVTLDGSHVMTSVVMLLPTSRGQVTISSTNPNDNPVIDNNYYATEHDRYVMRIGLKKIGKMLHETREGQEIVANEVVAEGLEPLTSTLSDANLDARVRFSGNTLYHPAGTASMGKVVDSELRVRGISRLRVADASVLPVPIASHYQACIFALGEQAADLLLT</sequence>
<dbReference type="SUPFAM" id="SSF54373">
    <property type="entry name" value="FAD-linked reductases, C-terminal domain"/>
    <property type="match status" value="1"/>
</dbReference>
<dbReference type="EMBL" id="QGMF01000265">
    <property type="protein sequence ID" value="TVY17340.1"/>
    <property type="molecule type" value="Genomic_DNA"/>
</dbReference>
<dbReference type="InterPro" id="IPR012132">
    <property type="entry name" value="GMC_OxRdtase"/>
</dbReference>
<organism evidence="7 8">
    <name type="scientific">Lachnellula arida</name>
    <dbReference type="NCBI Taxonomy" id="1316785"/>
    <lineage>
        <taxon>Eukaryota</taxon>
        <taxon>Fungi</taxon>
        <taxon>Dikarya</taxon>
        <taxon>Ascomycota</taxon>
        <taxon>Pezizomycotina</taxon>
        <taxon>Leotiomycetes</taxon>
        <taxon>Helotiales</taxon>
        <taxon>Lachnaceae</taxon>
        <taxon>Lachnellula</taxon>
    </lineage>
</organism>
<feature type="domain" description="Glucose-methanol-choline oxidoreductase N-terminal" evidence="6">
    <location>
        <begin position="258"/>
        <end position="272"/>
    </location>
</feature>
<dbReference type="Pfam" id="PF00732">
    <property type="entry name" value="GMC_oxred_N"/>
    <property type="match status" value="1"/>
</dbReference>
<dbReference type="InterPro" id="IPR036188">
    <property type="entry name" value="FAD/NAD-bd_sf"/>
</dbReference>
<dbReference type="PIRSF" id="PIRSF000137">
    <property type="entry name" value="Alcohol_oxidase"/>
    <property type="match status" value="1"/>
</dbReference>
<dbReference type="PANTHER" id="PTHR11552:SF123">
    <property type="entry name" value="GMC OXIDOREDUCTASE (AFU_ORTHOLOGUE AFUA_2G01770)-RELATED"/>
    <property type="match status" value="1"/>
</dbReference>
<dbReference type="Pfam" id="PF05199">
    <property type="entry name" value="GMC_oxred_C"/>
    <property type="match status" value="1"/>
</dbReference>
<gene>
    <name evidence="7" type="ORF">LARI1_G003457</name>
</gene>
<keyword evidence="4" id="KW-0285">Flavoprotein</keyword>
<evidence type="ECO:0000259" key="5">
    <source>
        <dbReference type="PROSITE" id="PS00623"/>
    </source>
</evidence>
<dbReference type="InterPro" id="IPR007867">
    <property type="entry name" value="GMC_OxRtase_C"/>
</dbReference>
<dbReference type="PROSITE" id="PS00623">
    <property type="entry name" value="GMC_OXRED_1"/>
    <property type="match status" value="1"/>
</dbReference>
<dbReference type="PROSITE" id="PS00624">
    <property type="entry name" value="GMC_OXRED_2"/>
    <property type="match status" value="1"/>
</dbReference>
<evidence type="ECO:0000256" key="1">
    <source>
        <dbReference type="ARBA" id="ARBA00010790"/>
    </source>
</evidence>
<dbReference type="GO" id="GO:0016614">
    <property type="term" value="F:oxidoreductase activity, acting on CH-OH group of donors"/>
    <property type="evidence" value="ECO:0007669"/>
    <property type="project" value="InterPro"/>
</dbReference>
<evidence type="ECO:0000256" key="3">
    <source>
        <dbReference type="PIRSR" id="PIRSR000137-2"/>
    </source>
</evidence>
<proteinExistence type="inferred from homology"/>
<protein>
    <submittedName>
        <fullName evidence="7">Putative GMC-type oxidoreductase</fullName>
    </submittedName>
</protein>
<feature type="domain" description="Glucose-methanol-choline oxidoreductase N-terminal" evidence="5">
    <location>
        <begin position="84"/>
        <end position="107"/>
    </location>
</feature>
<dbReference type="Gene3D" id="3.30.560.10">
    <property type="entry name" value="Glucose Oxidase, domain 3"/>
    <property type="match status" value="1"/>
</dbReference>
<feature type="active site" description="Proton donor" evidence="2">
    <location>
        <position position="488"/>
    </location>
</feature>
<evidence type="ECO:0000256" key="2">
    <source>
        <dbReference type="PIRSR" id="PIRSR000137-1"/>
    </source>
</evidence>
<dbReference type="AlphaFoldDB" id="A0A8T9BBI5"/>
<dbReference type="InterPro" id="IPR000172">
    <property type="entry name" value="GMC_OxRdtase_N"/>
</dbReference>
<reference evidence="7 8" key="1">
    <citation type="submission" date="2018-05" db="EMBL/GenBank/DDBJ databases">
        <title>Whole genome sequencing for identification of molecular markers to develop diagnostic detection tools for the regulated plant pathogen Lachnellula willkommii.</title>
        <authorList>
            <person name="Giroux E."/>
            <person name="Bilodeau G."/>
        </authorList>
    </citation>
    <scope>NUCLEOTIDE SEQUENCE [LARGE SCALE GENOMIC DNA]</scope>
    <source>
        <strain evidence="7 8">CBS 203.66</strain>
    </source>
</reference>
<name>A0A8T9BBI5_9HELO</name>
<dbReference type="OrthoDB" id="269227at2759"/>
<keyword evidence="3 4" id="KW-0274">FAD</keyword>
<feature type="binding site" evidence="3">
    <location>
        <position position="222"/>
    </location>
    <ligand>
        <name>FAD</name>
        <dbReference type="ChEBI" id="CHEBI:57692"/>
    </ligand>
</feature>
<accession>A0A8T9BBI5</accession>
<comment type="cofactor">
    <cofactor evidence="3">
        <name>FAD</name>
        <dbReference type="ChEBI" id="CHEBI:57692"/>
    </cofactor>
</comment>
<evidence type="ECO:0000313" key="8">
    <source>
        <dbReference type="Proteomes" id="UP000469559"/>
    </source>
</evidence>
<dbReference type="Gene3D" id="3.50.50.60">
    <property type="entry name" value="FAD/NAD(P)-binding domain"/>
    <property type="match status" value="1"/>
</dbReference>
<comment type="caution">
    <text evidence="7">The sequence shown here is derived from an EMBL/GenBank/DDBJ whole genome shotgun (WGS) entry which is preliminary data.</text>
</comment>
<comment type="similarity">
    <text evidence="1 4">Belongs to the GMC oxidoreductase family.</text>
</comment>
<dbReference type="SUPFAM" id="SSF51905">
    <property type="entry name" value="FAD/NAD(P)-binding domain"/>
    <property type="match status" value="1"/>
</dbReference>
<keyword evidence="8" id="KW-1185">Reference proteome</keyword>
<dbReference type="Proteomes" id="UP000469559">
    <property type="component" value="Unassembled WGS sequence"/>
</dbReference>
<evidence type="ECO:0000259" key="6">
    <source>
        <dbReference type="PROSITE" id="PS00624"/>
    </source>
</evidence>
<evidence type="ECO:0000313" key="7">
    <source>
        <dbReference type="EMBL" id="TVY17340.1"/>
    </source>
</evidence>
<dbReference type="GO" id="GO:0050660">
    <property type="term" value="F:flavin adenine dinucleotide binding"/>
    <property type="evidence" value="ECO:0007669"/>
    <property type="project" value="InterPro"/>
</dbReference>